<accession>A0ACB0INK4</accession>
<evidence type="ECO:0000313" key="2">
    <source>
        <dbReference type="Proteomes" id="UP001177021"/>
    </source>
</evidence>
<keyword evidence="2" id="KW-1185">Reference proteome</keyword>
<evidence type="ECO:0000313" key="1">
    <source>
        <dbReference type="EMBL" id="CAJ2633772.1"/>
    </source>
</evidence>
<sequence>MFVFMLSLICSLKLGVSESVWLCFDLVPMCFVSSPSVCISHNCFSQDELFECYNSVHLWPHMIWCWHMEIVEKVFQVQFVLGFDFELYRLLLCNMDEYKMDCNMYGTD</sequence>
<comment type="caution">
    <text evidence="1">The sequence shown here is derived from an EMBL/GenBank/DDBJ whole genome shotgun (WGS) entry which is preliminary data.</text>
</comment>
<organism evidence="1 2">
    <name type="scientific">Trifolium pratense</name>
    <name type="common">Red clover</name>
    <dbReference type="NCBI Taxonomy" id="57577"/>
    <lineage>
        <taxon>Eukaryota</taxon>
        <taxon>Viridiplantae</taxon>
        <taxon>Streptophyta</taxon>
        <taxon>Embryophyta</taxon>
        <taxon>Tracheophyta</taxon>
        <taxon>Spermatophyta</taxon>
        <taxon>Magnoliopsida</taxon>
        <taxon>eudicotyledons</taxon>
        <taxon>Gunneridae</taxon>
        <taxon>Pentapetalae</taxon>
        <taxon>rosids</taxon>
        <taxon>fabids</taxon>
        <taxon>Fabales</taxon>
        <taxon>Fabaceae</taxon>
        <taxon>Papilionoideae</taxon>
        <taxon>50 kb inversion clade</taxon>
        <taxon>NPAAA clade</taxon>
        <taxon>Hologalegina</taxon>
        <taxon>IRL clade</taxon>
        <taxon>Trifolieae</taxon>
        <taxon>Trifolium</taxon>
    </lineage>
</organism>
<name>A0ACB0INK4_TRIPR</name>
<dbReference type="Proteomes" id="UP001177021">
    <property type="component" value="Unassembled WGS sequence"/>
</dbReference>
<proteinExistence type="predicted"/>
<reference evidence="1" key="1">
    <citation type="submission" date="2023-10" db="EMBL/GenBank/DDBJ databases">
        <authorList>
            <person name="Rodriguez Cubillos JULIANA M."/>
            <person name="De Vega J."/>
        </authorList>
    </citation>
    <scope>NUCLEOTIDE SEQUENCE</scope>
</reference>
<protein>
    <submittedName>
        <fullName evidence="1">Uncharacterized protein</fullName>
    </submittedName>
</protein>
<dbReference type="EMBL" id="CASHSV030000002">
    <property type="protein sequence ID" value="CAJ2633772.1"/>
    <property type="molecule type" value="Genomic_DNA"/>
</dbReference>
<gene>
    <name evidence="1" type="ORF">MILVUS5_LOCUS4808</name>
</gene>